<name>A0A0E9SKM8_ANGAN</name>
<accession>A0A0E9SKM8</accession>
<evidence type="ECO:0000313" key="1">
    <source>
        <dbReference type="EMBL" id="JAH41861.1"/>
    </source>
</evidence>
<sequence length="51" mass="5674">MYYCVAGCILKQTNERTLCSNTASLLRLGFEPASPWSTGSQVQHCRIILVL</sequence>
<organism evidence="1">
    <name type="scientific">Anguilla anguilla</name>
    <name type="common">European freshwater eel</name>
    <name type="synonym">Muraena anguilla</name>
    <dbReference type="NCBI Taxonomy" id="7936"/>
    <lineage>
        <taxon>Eukaryota</taxon>
        <taxon>Metazoa</taxon>
        <taxon>Chordata</taxon>
        <taxon>Craniata</taxon>
        <taxon>Vertebrata</taxon>
        <taxon>Euteleostomi</taxon>
        <taxon>Actinopterygii</taxon>
        <taxon>Neopterygii</taxon>
        <taxon>Teleostei</taxon>
        <taxon>Anguilliformes</taxon>
        <taxon>Anguillidae</taxon>
        <taxon>Anguilla</taxon>
    </lineage>
</organism>
<protein>
    <submittedName>
        <fullName evidence="1">Uncharacterized protein</fullName>
    </submittedName>
</protein>
<dbReference type="AlphaFoldDB" id="A0A0E9SKM8"/>
<proteinExistence type="predicted"/>
<reference evidence="1" key="1">
    <citation type="submission" date="2014-11" db="EMBL/GenBank/DDBJ databases">
        <authorList>
            <person name="Amaro Gonzalez C."/>
        </authorList>
    </citation>
    <scope>NUCLEOTIDE SEQUENCE</scope>
</reference>
<reference evidence="1" key="2">
    <citation type="journal article" date="2015" name="Fish Shellfish Immunol.">
        <title>Early steps in the European eel (Anguilla anguilla)-Vibrio vulnificus interaction in the gills: Role of the RtxA13 toxin.</title>
        <authorList>
            <person name="Callol A."/>
            <person name="Pajuelo D."/>
            <person name="Ebbesson L."/>
            <person name="Teles M."/>
            <person name="MacKenzie S."/>
            <person name="Amaro C."/>
        </authorList>
    </citation>
    <scope>NUCLEOTIDE SEQUENCE</scope>
</reference>
<dbReference type="EMBL" id="GBXM01066716">
    <property type="protein sequence ID" value="JAH41861.1"/>
    <property type="molecule type" value="Transcribed_RNA"/>
</dbReference>